<protein>
    <submittedName>
        <fullName evidence="2">Uncharacterized protein</fullName>
    </submittedName>
</protein>
<comment type="caution">
    <text evidence="2">The sequence shown here is derived from an EMBL/GenBank/DDBJ whole genome shotgun (WGS) entry which is preliminary data.</text>
</comment>
<evidence type="ECO:0000256" key="1">
    <source>
        <dbReference type="SAM" id="Phobius"/>
    </source>
</evidence>
<name>A0ABU7VNB9_9BACL</name>
<keyword evidence="1" id="KW-0472">Membrane</keyword>
<proteinExistence type="predicted"/>
<keyword evidence="1" id="KW-1133">Transmembrane helix</keyword>
<evidence type="ECO:0000313" key="3">
    <source>
        <dbReference type="Proteomes" id="UP001306950"/>
    </source>
</evidence>
<keyword evidence="1" id="KW-0812">Transmembrane</keyword>
<feature type="transmembrane region" description="Helical" evidence="1">
    <location>
        <begin position="6"/>
        <end position="26"/>
    </location>
</feature>
<evidence type="ECO:0000313" key="2">
    <source>
        <dbReference type="EMBL" id="MEF2965254.1"/>
    </source>
</evidence>
<accession>A0ABU7VNB9</accession>
<dbReference type="Proteomes" id="UP001306950">
    <property type="component" value="Unassembled WGS sequence"/>
</dbReference>
<reference evidence="2 3" key="1">
    <citation type="submission" date="2024-02" db="EMBL/GenBank/DDBJ databases">
        <title>A nitrogen-fixing paenibacillus bacterium.</title>
        <authorList>
            <person name="Zhang W.L."/>
            <person name="Chen S.F."/>
        </authorList>
    </citation>
    <scope>NUCLEOTIDE SEQUENCE [LARGE SCALE GENOMIC DNA]</scope>
    <source>
        <strain evidence="2 3">M1</strain>
    </source>
</reference>
<gene>
    <name evidence="2" type="ORF">V3851_05360</name>
</gene>
<organism evidence="2 3">
    <name type="scientific">Paenibacillus haidiansis</name>
    <dbReference type="NCBI Taxonomy" id="1574488"/>
    <lineage>
        <taxon>Bacteria</taxon>
        <taxon>Bacillati</taxon>
        <taxon>Bacillota</taxon>
        <taxon>Bacilli</taxon>
        <taxon>Bacillales</taxon>
        <taxon>Paenibacillaceae</taxon>
        <taxon>Paenibacillus</taxon>
    </lineage>
</organism>
<dbReference type="RefSeq" id="WP_331845490.1">
    <property type="nucleotide sequence ID" value="NZ_JAZHPZ010000002.1"/>
</dbReference>
<keyword evidence="3" id="KW-1185">Reference proteome</keyword>
<sequence>MKKTGYWRFAALILFACLLVSLFFNVKWLPYKQTQQQSYSLLLDQSFNYGIDSAVTETDSVIEQLRGRAADEEILLGLGNVSAK</sequence>
<dbReference type="EMBL" id="JAZHPZ010000002">
    <property type="protein sequence ID" value="MEF2965254.1"/>
    <property type="molecule type" value="Genomic_DNA"/>
</dbReference>